<keyword evidence="3" id="KW-1185">Reference proteome</keyword>
<dbReference type="EMBL" id="CP001510">
    <property type="protein sequence ID" value="ACS38521.1"/>
    <property type="molecule type" value="Genomic_DNA"/>
</dbReference>
<proteinExistence type="predicted"/>
<evidence type="ECO:0000256" key="1">
    <source>
        <dbReference type="SAM" id="SignalP"/>
    </source>
</evidence>
<protein>
    <recommendedName>
        <fullName evidence="4">Secreted protein</fullName>
    </recommendedName>
</protein>
<dbReference type="eggNOG" id="ENOG5033P62">
    <property type="taxonomic scope" value="Bacteria"/>
</dbReference>
<reference evidence="2 3" key="1">
    <citation type="journal article" date="2009" name="PLoS ONE">
        <title>Methylobacterium genome sequences: a reference blueprint to investigate microbial metabolism of C1 compounds from natural and industrial sources.</title>
        <authorList>
            <person name="Vuilleumier S."/>
            <person name="Chistoserdova L."/>
            <person name="Lee M.-C."/>
            <person name="Bringel F."/>
            <person name="Lajus A."/>
            <person name="Zhou Y."/>
            <person name="Gourion B."/>
            <person name="Barbe V."/>
            <person name="Chang J."/>
            <person name="Cruveiller S."/>
            <person name="Dossat C."/>
            <person name="Gillett W."/>
            <person name="Gruffaz C."/>
            <person name="Haugen E."/>
            <person name="Hourcade E."/>
            <person name="Levy R."/>
            <person name="Mangenot S."/>
            <person name="Muller E."/>
            <person name="Nadalig T."/>
            <person name="Pagni M."/>
            <person name="Penny C."/>
            <person name="Peyraud R."/>
            <person name="Robinson D.G."/>
            <person name="Roche D."/>
            <person name="Rouy Z."/>
            <person name="Saenampechek C."/>
            <person name="Salvignol G."/>
            <person name="Vallenet D."/>
            <person name="Wu Z."/>
            <person name="Marx C.J."/>
            <person name="Vorholt J.A."/>
            <person name="Olson M.V."/>
            <person name="Kaul R."/>
            <person name="Weissenbach J."/>
            <person name="Medigue C."/>
            <person name="Lidstrom M.E."/>
        </authorList>
    </citation>
    <scope>NUCLEOTIDE SEQUENCE [LARGE SCALE GENOMIC DNA]</scope>
    <source>
        <strain evidence="3">ATCC 14718 / DSM 1338 / JCM 2805 / NCIMB 9133 / AM1</strain>
    </source>
</reference>
<dbReference type="Proteomes" id="UP000009081">
    <property type="component" value="Chromosome"/>
</dbReference>
<dbReference type="KEGG" id="mea:Mex_1p0591"/>
<gene>
    <name evidence="2" type="ordered locus">MexAM1_META1p0591</name>
</gene>
<sequence length="167" mass="17520">MRRTVIAAFACLSSALAHAEGFVRHDLTEIASEARAALDDSFAMTSHVRRLTLTCPGCKGAPTIDLSIGGHMDDAVARLQSGRTSLASFRSACRSRNPACNITELSVGPAVGWVLTHPAGPLTTSATAFVLRGSDLLTIRSLAEDGATAERNAHTLVQALAPRLVGR</sequence>
<dbReference type="RefSeq" id="WP_003599592.1">
    <property type="nucleotide sequence ID" value="NC_012808.1"/>
</dbReference>
<feature type="signal peptide" evidence="1">
    <location>
        <begin position="1"/>
        <end position="19"/>
    </location>
</feature>
<organism evidence="2 3">
    <name type="scientific">Methylorubrum extorquens (strain ATCC 14718 / DSM 1338 / JCM 2805 / NCIMB 9133 / AM1)</name>
    <name type="common">Methylobacterium extorquens</name>
    <dbReference type="NCBI Taxonomy" id="272630"/>
    <lineage>
        <taxon>Bacteria</taxon>
        <taxon>Pseudomonadati</taxon>
        <taxon>Pseudomonadota</taxon>
        <taxon>Alphaproteobacteria</taxon>
        <taxon>Hyphomicrobiales</taxon>
        <taxon>Methylobacteriaceae</taxon>
        <taxon>Methylorubrum</taxon>
    </lineage>
</organism>
<feature type="chain" id="PRO_5002948134" description="Secreted protein" evidence="1">
    <location>
        <begin position="20"/>
        <end position="167"/>
    </location>
</feature>
<dbReference type="OrthoDB" id="7572866at2"/>
<name>C5AUD1_METEA</name>
<accession>C5AUD1</accession>
<evidence type="ECO:0008006" key="4">
    <source>
        <dbReference type="Google" id="ProtNLM"/>
    </source>
</evidence>
<keyword evidence="1" id="KW-0732">Signal</keyword>
<evidence type="ECO:0000313" key="2">
    <source>
        <dbReference type="EMBL" id="ACS38521.1"/>
    </source>
</evidence>
<dbReference type="STRING" id="272630.MexAM1_META1p0591"/>
<dbReference type="HOGENOM" id="CLU_1592638_0_0_5"/>
<evidence type="ECO:0000313" key="3">
    <source>
        <dbReference type="Proteomes" id="UP000009081"/>
    </source>
</evidence>
<dbReference type="AlphaFoldDB" id="C5AUD1"/>